<feature type="compositionally biased region" description="Basic and acidic residues" evidence="1">
    <location>
        <begin position="379"/>
        <end position="390"/>
    </location>
</feature>
<feature type="compositionally biased region" description="Low complexity" evidence="1">
    <location>
        <begin position="23"/>
        <end position="44"/>
    </location>
</feature>
<dbReference type="OrthoDB" id="5563016at2759"/>
<feature type="region of interest" description="Disordered" evidence="1">
    <location>
        <begin position="532"/>
        <end position="584"/>
    </location>
</feature>
<protein>
    <recommendedName>
        <fullName evidence="4">Protein BNI4</fullName>
    </recommendedName>
</protein>
<evidence type="ECO:0000313" key="2">
    <source>
        <dbReference type="EMBL" id="RJE21600.1"/>
    </source>
</evidence>
<feature type="compositionally biased region" description="Basic and acidic residues" evidence="1">
    <location>
        <begin position="176"/>
        <end position="188"/>
    </location>
</feature>
<dbReference type="GO" id="GO:0003779">
    <property type="term" value="F:actin binding"/>
    <property type="evidence" value="ECO:0007669"/>
    <property type="project" value="TreeGrafter"/>
</dbReference>
<feature type="compositionally biased region" description="Low complexity" evidence="1">
    <location>
        <begin position="151"/>
        <end position="165"/>
    </location>
</feature>
<dbReference type="AlphaFoldDB" id="A0A3A2ZG58"/>
<evidence type="ECO:0000256" key="1">
    <source>
        <dbReference type="SAM" id="MobiDB-lite"/>
    </source>
</evidence>
<comment type="caution">
    <text evidence="2">The sequence shown here is derived from an EMBL/GenBank/DDBJ whole genome shotgun (WGS) entry which is preliminary data.</text>
</comment>
<feature type="region of interest" description="Disordered" evidence="1">
    <location>
        <begin position="650"/>
        <end position="669"/>
    </location>
</feature>
<feature type="region of interest" description="Disordered" evidence="1">
    <location>
        <begin position="74"/>
        <end position="112"/>
    </location>
</feature>
<evidence type="ECO:0008006" key="4">
    <source>
        <dbReference type="Google" id="ProtNLM"/>
    </source>
</evidence>
<proteinExistence type="predicted"/>
<feature type="compositionally biased region" description="Polar residues" evidence="1">
    <location>
        <begin position="561"/>
        <end position="577"/>
    </location>
</feature>
<feature type="compositionally biased region" description="Polar residues" evidence="1">
    <location>
        <begin position="617"/>
        <end position="633"/>
    </location>
</feature>
<evidence type="ECO:0000313" key="3">
    <source>
        <dbReference type="Proteomes" id="UP000266188"/>
    </source>
</evidence>
<feature type="region of interest" description="Disordered" evidence="1">
    <location>
        <begin position="276"/>
        <end position="399"/>
    </location>
</feature>
<feature type="region of interest" description="Disordered" evidence="1">
    <location>
        <begin position="124"/>
        <end position="257"/>
    </location>
</feature>
<name>A0A3A2ZG58_9EURO</name>
<feature type="compositionally biased region" description="Low complexity" evidence="1">
    <location>
        <begin position="302"/>
        <end position="332"/>
    </location>
</feature>
<feature type="region of interest" description="Disordered" evidence="1">
    <location>
        <begin position="603"/>
        <end position="642"/>
    </location>
</feature>
<accession>A0A3A2ZG58</accession>
<dbReference type="GO" id="GO:0030036">
    <property type="term" value="P:actin cytoskeleton organization"/>
    <property type="evidence" value="ECO:0007669"/>
    <property type="project" value="TreeGrafter"/>
</dbReference>
<keyword evidence="3" id="KW-1185">Reference proteome</keyword>
<sequence>MAALVQTIPQQSGTVPVLQTRPSSSSGNFSSSQSLQSQTSRSMSWNSFNTSGGSGGYRGGHQVVAPYAFTSTPNLSVNNQNRQSWSPHLKVEQRTTSAPSVPQGSPHFAHAGHPRFVNHLAAGSVSSSNSSVRSKDDTALPSRQLRHDAPSLRPLSTASLASPSSYMNSSPVGKPSPDRYRRGNRRAENVPGGQSSTSHAPMFTPTATVDDHSSPSASKGYVPNPPRNKGHTRVSSADETSRTERPSPDLAKRYRRRSWGTMDNAHLINMQLHLPMSPVQSPAGPHGYFDRPRSAQSQKDVSGSSHSPNSSTSSVRETGTTDSTTSSTTGNSKSDDSKRMNKPSPLSKPMPMETPSPPTPQPGKERTPTAPADSPATKRLAEITRNEPRKPGKSRLRRAFSFGSASELLKASAQSSANKKEAIAAEKARRELLNEQLGPEQAAIAEQQEASGLGESIYSHQGVFGSTDDLSVSSTASSASVMLRKMGKGMKRSTRSLVGLFRPKSVASVRSTEGGIVEPMAPQVSVVNVEAERESVTANADPQDLPRGGTVFPKVEREGTPVSSQEENAPENPQSRKSIVGGDRERAEVLAAVRKGILKKTHSDSVLPSVSKPEGSQVHNGSESPHSSVPSTPEDQKPGNRSVKVAGEDYFTSDGRLPAPDTKSAPISPQAMASKSLVFSPRIQFHETWPSGEYDRRGDIATCNRLTPLLAQQIKEELNNFKMEMEVHETSKVYTHFL</sequence>
<dbReference type="PANTHER" id="PTHR12751">
    <property type="entry name" value="PHOSPHATASE AND ACTIN REGULATOR PHACTR"/>
    <property type="match status" value="1"/>
</dbReference>
<dbReference type="Proteomes" id="UP000266188">
    <property type="component" value="Unassembled WGS sequence"/>
</dbReference>
<feature type="compositionally biased region" description="Pro residues" evidence="1">
    <location>
        <begin position="346"/>
        <end position="361"/>
    </location>
</feature>
<dbReference type="PANTHER" id="PTHR12751:SF18">
    <property type="entry name" value="PHOSPHATASE AND ACTIN REGULATOR 1"/>
    <property type="match status" value="1"/>
</dbReference>
<reference evidence="3" key="1">
    <citation type="submission" date="2017-02" db="EMBL/GenBank/DDBJ databases">
        <authorList>
            <person name="Tafer H."/>
            <person name="Lopandic K."/>
        </authorList>
    </citation>
    <scope>NUCLEOTIDE SEQUENCE [LARGE SCALE GENOMIC DNA]</scope>
    <source>
        <strain evidence="3">CBS 366.77</strain>
    </source>
</reference>
<feature type="region of interest" description="Disordered" evidence="1">
    <location>
        <begin position="1"/>
        <end position="47"/>
    </location>
</feature>
<feature type="compositionally biased region" description="Polar residues" evidence="1">
    <location>
        <begin position="74"/>
        <end position="86"/>
    </location>
</feature>
<gene>
    <name evidence="2" type="ORF">PHISCL_06060</name>
</gene>
<organism evidence="2 3">
    <name type="scientific">Aspergillus sclerotialis</name>
    <dbReference type="NCBI Taxonomy" id="2070753"/>
    <lineage>
        <taxon>Eukaryota</taxon>
        <taxon>Fungi</taxon>
        <taxon>Dikarya</taxon>
        <taxon>Ascomycota</taxon>
        <taxon>Pezizomycotina</taxon>
        <taxon>Eurotiomycetes</taxon>
        <taxon>Eurotiomycetidae</taxon>
        <taxon>Eurotiales</taxon>
        <taxon>Aspergillaceae</taxon>
        <taxon>Aspergillus</taxon>
        <taxon>Aspergillus subgen. Polypaecilum</taxon>
    </lineage>
</organism>
<dbReference type="EMBL" id="MVGC01000217">
    <property type="protein sequence ID" value="RJE21600.1"/>
    <property type="molecule type" value="Genomic_DNA"/>
</dbReference>
<dbReference type="STRING" id="2070753.A0A3A2ZG58"/>
<feature type="compositionally biased region" description="Basic and acidic residues" evidence="1">
    <location>
        <begin position="239"/>
        <end position="252"/>
    </location>
</feature>
<feature type="compositionally biased region" description="Polar residues" evidence="1">
    <location>
        <begin position="94"/>
        <end position="103"/>
    </location>
</feature>